<evidence type="ECO:0000256" key="1">
    <source>
        <dbReference type="SAM" id="MobiDB-lite"/>
    </source>
</evidence>
<dbReference type="Gene3D" id="3.40.50.11970">
    <property type="match status" value="1"/>
</dbReference>
<dbReference type="PANTHER" id="PTHR37835">
    <property type="entry name" value="ALPHA-CLOSTRIPAIN"/>
    <property type="match status" value="1"/>
</dbReference>
<evidence type="ECO:0000313" key="2">
    <source>
        <dbReference type="EMBL" id="EGC02599.1"/>
    </source>
</evidence>
<keyword evidence="3" id="KW-1185">Reference proteome</keyword>
<organism evidence="2 3">
    <name type="scientific">Ruminococcus albus 8</name>
    <dbReference type="NCBI Taxonomy" id="246199"/>
    <lineage>
        <taxon>Bacteria</taxon>
        <taxon>Bacillati</taxon>
        <taxon>Bacillota</taxon>
        <taxon>Clostridia</taxon>
        <taxon>Eubacteriales</taxon>
        <taxon>Oscillospiraceae</taxon>
        <taxon>Ruminococcus</taxon>
    </lineage>
</organism>
<gene>
    <name evidence="2" type="ORF">CUS_7179</name>
</gene>
<reference evidence="2 3" key="1">
    <citation type="submission" date="2011-02" db="EMBL/GenBank/DDBJ databases">
        <authorList>
            <person name="Nelson K.E."/>
            <person name="Sutton G."/>
            <person name="Torralba M."/>
            <person name="Durkin S."/>
            <person name="Harkins D."/>
            <person name="Montgomery R."/>
            <person name="Ziemer C."/>
            <person name="Klaassens E."/>
            <person name="Ocuiv P."/>
            <person name="Morrison M."/>
        </authorList>
    </citation>
    <scope>NUCLEOTIDE SEQUENCE [LARGE SCALE GENOMIC DNA]</scope>
    <source>
        <strain evidence="2 3">8</strain>
    </source>
</reference>
<dbReference type="eggNOG" id="COG1716">
    <property type="taxonomic scope" value="Bacteria"/>
</dbReference>
<dbReference type="EMBL" id="ADKM02000091">
    <property type="protein sequence ID" value="EGC02599.1"/>
    <property type="molecule type" value="Genomic_DNA"/>
</dbReference>
<dbReference type="Pfam" id="PF03415">
    <property type="entry name" value="Peptidase_C11"/>
    <property type="match status" value="1"/>
</dbReference>
<dbReference type="InterPro" id="IPR005077">
    <property type="entry name" value="Peptidase_C11"/>
</dbReference>
<dbReference type="Proteomes" id="UP000004259">
    <property type="component" value="Unassembled WGS sequence"/>
</dbReference>
<name>E9SDI3_RUMAL</name>
<feature type="compositionally biased region" description="Gly residues" evidence="1">
    <location>
        <begin position="26"/>
        <end position="42"/>
    </location>
</feature>
<sequence>MDNNNRPLSRKKNYQAGGTGAYRRGSGLGTGPVGQGAGSSGGGGGVNRAAIGGGGSLLIVIAVVLFNLLGKGGSGGGTNVGSPSNYGTAPAGYEAVDTTGYTASGGTAADTTVASGSRDKYTAIKGGGKDTVTMMVYMCGTDLESKYGMASSDLSEMAAAKYGDNVNIIVYTGGCKGWKTKGISSSVNQVYQVKSGGLKALISDDGSKAMTDPDTLSAFIKYCNKNFPADRNELILWDHGGGSVSGYGYDEKNSSKGSMGLAGINKALKDGGVKFDFVGFDACLMATAETALMLNEHADYLIASEETEPGIGWYYTNWLNKLGENTSMPTVEIGKNIVDDFVTACGKKCPSSATTLSVIDLAEFSNTVPSKLSGFANSVSNKITADDYKSVSTARNNTREFAKSSKIDQVDLVDLAEKVGTSEGKALSEALKGAVKYNRTSSSMTNAYGVSIYFPYKRTSYVDTACSTYSAIGMTDDYSRCIRQFAKLETSGQIAAGGSGSPLDALFGGSSGGSGGSSDVIGELLGAFLGSGRGINGLDRANIDFMSENTISDDDTAEYLSLNYFDANNLVWEEDKGKYTLDLPEDQWSLVQSIDLNIFYDDGEGYMNMGLDNMFSFEDGKLVADTDRTWVSINGTPVCYYHTDTVGDSDDYTISGYVPALLNGSRVDLILNFTDENPDGEVVGATEAYVNGETDTIAKGEIEINEGDTLDFLCDFYDYDGNYQDSYMMGKQVTVNGDLKISDTDLGDGEARIMYKITDIYNKEYWTPFISVR</sequence>
<protein>
    <submittedName>
        <fullName evidence="2">Clostripain family</fullName>
    </submittedName>
</protein>
<comment type="caution">
    <text evidence="2">The sequence shown here is derived from an EMBL/GenBank/DDBJ whole genome shotgun (WGS) entry which is preliminary data.</text>
</comment>
<dbReference type="PANTHER" id="PTHR37835:SF1">
    <property type="entry name" value="ALPHA-CLOSTRIPAIN"/>
    <property type="match status" value="1"/>
</dbReference>
<feature type="region of interest" description="Disordered" evidence="1">
    <location>
        <begin position="1"/>
        <end position="42"/>
    </location>
</feature>
<proteinExistence type="predicted"/>
<dbReference type="OrthoDB" id="5507507at2"/>
<dbReference type="AlphaFoldDB" id="E9SDI3"/>
<evidence type="ECO:0000313" key="3">
    <source>
        <dbReference type="Proteomes" id="UP000004259"/>
    </source>
</evidence>
<dbReference type="STRING" id="246199.CUS_7179"/>
<accession>E9SDI3</accession>
<dbReference type="RefSeq" id="WP_002850530.1">
    <property type="nucleotide sequence ID" value="NZ_ADKM02000091.1"/>
</dbReference>